<evidence type="ECO:0000313" key="2">
    <source>
        <dbReference type="Proteomes" id="UP000647416"/>
    </source>
</evidence>
<sequence length="47" mass="5405">MARRRRERMSGGKKNIIAGLIEEYNIKTEYGGRIEHPGRFKLNTSVA</sequence>
<dbReference type="AlphaFoldDB" id="A0A926FBC5"/>
<protein>
    <submittedName>
        <fullName evidence="1">Uncharacterized protein</fullName>
    </submittedName>
</protein>
<proteinExistence type="predicted"/>
<name>A0A926FBC5_9FIRM</name>
<dbReference type="RefSeq" id="WP_262432653.1">
    <property type="nucleotide sequence ID" value="NZ_JACRTE010000024.1"/>
</dbReference>
<comment type="caution">
    <text evidence="1">The sequence shown here is derived from an EMBL/GenBank/DDBJ whole genome shotgun (WGS) entry which is preliminary data.</text>
</comment>
<reference evidence="1" key="1">
    <citation type="submission" date="2020-08" db="EMBL/GenBank/DDBJ databases">
        <title>Genome public.</title>
        <authorList>
            <person name="Liu C."/>
            <person name="Sun Q."/>
        </authorList>
    </citation>
    <scope>NUCLEOTIDE SEQUENCE</scope>
    <source>
        <strain evidence="1">NSJ-50</strain>
    </source>
</reference>
<keyword evidence="2" id="KW-1185">Reference proteome</keyword>
<accession>A0A926FBC5</accession>
<organism evidence="1 2">
    <name type="scientific">Qingrenia yutianensis</name>
    <dbReference type="NCBI Taxonomy" id="2763676"/>
    <lineage>
        <taxon>Bacteria</taxon>
        <taxon>Bacillati</taxon>
        <taxon>Bacillota</taxon>
        <taxon>Clostridia</taxon>
        <taxon>Eubacteriales</taxon>
        <taxon>Oscillospiraceae</taxon>
        <taxon>Qingrenia</taxon>
    </lineage>
</organism>
<dbReference type="Proteomes" id="UP000647416">
    <property type="component" value="Unassembled WGS sequence"/>
</dbReference>
<dbReference type="EMBL" id="JACRTE010000024">
    <property type="protein sequence ID" value="MBC8597365.1"/>
    <property type="molecule type" value="Genomic_DNA"/>
</dbReference>
<evidence type="ECO:0000313" key="1">
    <source>
        <dbReference type="EMBL" id="MBC8597365.1"/>
    </source>
</evidence>
<gene>
    <name evidence="1" type="ORF">H8706_10900</name>
</gene>